<evidence type="ECO:0000313" key="4">
    <source>
        <dbReference type="Proteomes" id="UP001054857"/>
    </source>
</evidence>
<evidence type="ECO:0000256" key="1">
    <source>
        <dbReference type="SAM" id="MobiDB-lite"/>
    </source>
</evidence>
<dbReference type="Proteomes" id="UP001054857">
    <property type="component" value="Unassembled WGS sequence"/>
</dbReference>
<dbReference type="Gene3D" id="3.40.50.1820">
    <property type="entry name" value="alpha/beta hydrolase"/>
    <property type="match status" value="1"/>
</dbReference>
<dbReference type="SUPFAM" id="SSF53474">
    <property type="entry name" value="alpha/beta-Hydrolases"/>
    <property type="match status" value="1"/>
</dbReference>
<gene>
    <name evidence="3" type="ORF">Agub_g4015</name>
</gene>
<dbReference type="AlphaFoldDB" id="A0AAD3DKU4"/>
<feature type="domain" description="AB hydrolase-1" evidence="2">
    <location>
        <begin position="88"/>
        <end position="227"/>
    </location>
</feature>
<evidence type="ECO:0000313" key="3">
    <source>
        <dbReference type="EMBL" id="GFR43014.1"/>
    </source>
</evidence>
<dbReference type="PANTHER" id="PTHR42886">
    <property type="entry name" value="RE40534P-RELATED"/>
    <property type="match status" value="1"/>
</dbReference>
<dbReference type="PANTHER" id="PTHR42886:SF53">
    <property type="entry name" value="ALPHA_BETA-HYDROLASES SUPERFAMILY PROTEIN"/>
    <property type="match status" value="1"/>
</dbReference>
<reference evidence="3 4" key="1">
    <citation type="journal article" date="2021" name="Sci. Rep.">
        <title>Genome sequencing of the multicellular alga Astrephomene provides insights into convergent evolution of germ-soma differentiation.</title>
        <authorList>
            <person name="Yamashita S."/>
            <person name="Yamamoto K."/>
            <person name="Matsuzaki R."/>
            <person name="Suzuki S."/>
            <person name="Yamaguchi H."/>
            <person name="Hirooka S."/>
            <person name="Minakuchi Y."/>
            <person name="Miyagishima S."/>
            <person name="Kawachi M."/>
            <person name="Toyoda A."/>
            <person name="Nozaki H."/>
        </authorList>
    </citation>
    <scope>NUCLEOTIDE SEQUENCE [LARGE SCALE GENOMIC DNA]</scope>
    <source>
        <strain evidence="3 4">NIES-4017</strain>
    </source>
</reference>
<sequence length="338" mass="36990">MLQRPRGLEGHHRHRASKHPSTQPFIYSHCPFFNLRLSPTIGFEASIGSRVIVKAMAQHEERTLSITNSFGERLAAKFVDTGSDDVTVLCHGYASGKDGFCFPELASALAAVGRSSLRFDFAGNGESEGTFSFGGYMREVEDLRAVVAWLREQGGRRVLAIVGHSKGGNVVLLYASKYDDVPYVVNVAGRGVMSGGIQERFGSETLARVQREGSVQLQQRVERGGARTLTFTLTQEAVSERMSLDMLAAARRIRHSRVLTLHGTADTVIPVGDAQLLLGAMREGRREQGEEQDGWHELVLVEGADHFFRRPEEAAVVVQRVVKCVQRAAGEGRAATAV</sequence>
<evidence type="ECO:0000259" key="2">
    <source>
        <dbReference type="Pfam" id="PF00561"/>
    </source>
</evidence>
<dbReference type="InterPro" id="IPR029058">
    <property type="entry name" value="AB_hydrolase_fold"/>
</dbReference>
<dbReference type="InterPro" id="IPR000073">
    <property type="entry name" value="AB_hydrolase_1"/>
</dbReference>
<proteinExistence type="predicted"/>
<accession>A0AAD3DKU4</accession>
<feature type="region of interest" description="Disordered" evidence="1">
    <location>
        <begin position="1"/>
        <end position="22"/>
    </location>
</feature>
<name>A0AAD3DKU4_9CHLO</name>
<dbReference type="EMBL" id="BMAR01000004">
    <property type="protein sequence ID" value="GFR43014.1"/>
    <property type="molecule type" value="Genomic_DNA"/>
</dbReference>
<organism evidence="3 4">
    <name type="scientific">Astrephomene gubernaculifera</name>
    <dbReference type="NCBI Taxonomy" id="47775"/>
    <lineage>
        <taxon>Eukaryota</taxon>
        <taxon>Viridiplantae</taxon>
        <taxon>Chlorophyta</taxon>
        <taxon>core chlorophytes</taxon>
        <taxon>Chlorophyceae</taxon>
        <taxon>CS clade</taxon>
        <taxon>Chlamydomonadales</taxon>
        <taxon>Astrephomenaceae</taxon>
        <taxon>Astrephomene</taxon>
    </lineage>
</organism>
<feature type="compositionally biased region" description="Basic and acidic residues" evidence="1">
    <location>
        <begin position="1"/>
        <end position="10"/>
    </location>
</feature>
<keyword evidence="4" id="KW-1185">Reference proteome</keyword>
<protein>
    <recommendedName>
        <fullName evidence="2">AB hydrolase-1 domain-containing protein</fullName>
    </recommendedName>
</protein>
<dbReference type="Pfam" id="PF00561">
    <property type="entry name" value="Abhydrolase_1"/>
    <property type="match status" value="1"/>
</dbReference>
<comment type="caution">
    <text evidence="3">The sequence shown here is derived from an EMBL/GenBank/DDBJ whole genome shotgun (WGS) entry which is preliminary data.</text>
</comment>